<dbReference type="EMBL" id="OZ034832">
    <property type="protein sequence ID" value="CAL1689144.1"/>
    <property type="molecule type" value="Genomic_DNA"/>
</dbReference>
<reference evidence="1" key="1">
    <citation type="submission" date="2024-04" db="EMBL/GenBank/DDBJ databases">
        <authorList>
            <consortium name="Molecular Ecology Group"/>
        </authorList>
    </citation>
    <scope>NUCLEOTIDE SEQUENCE</scope>
</reference>
<accession>A0AAV2PAS4</accession>
<name>A0AAV2PAS4_9HYME</name>
<keyword evidence="2" id="KW-1185">Reference proteome</keyword>
<sequence>MECVLSRARIHHAIARTSTPPIRHLAGSQQLHASLRHEGWPSPARSFRMVGLIVDVSPCTPVTKKTEGCSTPT</sequence>
<evidence type="ECO:0000313" key="1">
    <source>
        <dbReference type="EMBL" id="CAL1689144.1"/>
    </source>
</evidence>
<proteinExistence type="predicted"/>
<evidence type="ECO:0000313" key="2">
    <source>
        <dbReference type="Proteomes" id="UP001497644"/>
    </source>
</evidence>
<protein>
    <submittedName>
        <fullName evidence="1">Uncharacterized protein</fullName>
    </submittedName>
</protein>
<dbReference type="AlphaFoldDB" id="A0AAV2PAS4"/>
<gene>
    <name evidence="1" type="ORF">LPLAT_LOCUS14128</name>
</gene>
<organism evidence="1 2">
    <name type="scientific">Lasius platythorax</name>
    <dbReference type="NCBI Taxonomy" id="488582"/>
    <lineage>
        <taxon>Eukaryota</taxon>
        <taxon>Metazoa</taxon>
        <taxon>Ecdysozoa</taxon>
        <taxon>Arthropoda</taxon>
        <taxon>Hexapoda</taxon>
        <taxon>Insecta</taxon>
        <taxon>Pterygota</taxon>
        <taxon>Neoptera</taxon>
        <taxon>Endopterygota</taxon>
        <taxon>Hymenoptera</taxon>
        <taxon>Apocrita</taxon>
        <taxon>Aculeata</taxon>
        <taxon>Formicoidea</taxon>
        <taxon>Formicidae</taxon>
        <taxon>Formicinae</taxon>
        <taxon>Lasius</taxon>
        <taxon>Lasius</taxon>
    </lineage>
</organism>
<dbReference type="Proteomes" id="UP001497644">
    <property type="component" value="Chromosome 9"/>
</dbReference>